<evidence type="ECO:0000256" key="2">
    <source>
        <dbReference type="ARBA" id="ARBA00022737"/>
    </source>
</evidence>
<keyword evidence="2" id="KW-0677">Repeat</keyword>
<reference evidence="3" key="1">
    <citation type="submission" date="2023-05" db="EMBL/GenBank/DDBJ databases">
        <authorList>
            <person name="Huff M."/>
        </authorList>
    </citation>
    <scope>NUCLEOTIDE SEQUENCE</scope>
</reference>
<dbReference type="InterPro" id="IPR040324">
    <property type="entry name" value="WDR44/Dgr2"/>
</dbReference>
<evidence type="ECO:0000313" key="4">
    <source>
        <dbReference type="Proteomes" id="UP000834106"/>
    </source>
</evidence>
<evidence type="ECO:0000313" key="3">
    <source>
        <dbReference type="EMBL" id="CAI9783249.1"/>
    </source>
</evidence>
<dbReference type="PANTHER" id="PTHR14221">
    <property type="entry name" value="WD REPEAT DOMAIN 44"/>
    <property type="match status" value="1"/>
</dbReference>
<proteinExistence type="predicted"/>
<keyword evidence="1" id="KW-0853">WD repeat</keyword>
<evidence type="ECO:0000256" key="1">
    <source>
        <dbReference type="ARBA" id="ARBA00022574"/>
    </source>
</evidence>
<accession>A0AAD2EAC5</accession>
<dbReference type="Proteomes" id="UP000834106">
    <property type="component" value="Chromosome 19"/>
</dbReference>
<organism evidence="3 4">
    <name type="scientific">Fraxinus pennsylvanica</name>
    <dbReference type="NCBI Taxonomy" id="56036"/>
    <lineage>
        <taxon>Eukaryota</taxon>
        <taxon>Viridiplantae</taxon>
        <taxon>Streptophyta</taxon>
        <taxon>Embryophyta</taxon>
        <taxon>Tracheophyta</taxon>
        <taxon>Spermatophyta</taxon>
        <taxon>Magnoliopsida</taxon>
        <taxon>eudicotyledons</taxon>
        <taxon>Gunneridae</taxon>
        <taxon>Pentapetalae</taxon>
        <taxon>asterids</taxon>
        <taxon>lamiids</taxon>
        <taxon>Lamiales</taxon>
        <taxon>Oleaceae</taxon>
        <taxon>Oleeae</taxon>
        <taxon>Fraxinus</taxon>
    </lineage>
</organism>
<dbReference type="PANTHER" id="PTHR14221:SF41">
    <property type="entry name" value="TRANSDUCIN_WD40 REPEAT-LIKE SUPERFAMILY PROTEIN"/>
    <property type="match status" value="1"/>
</dbReference>
<sequence>MPSCGAIQSIFSNSGLGSVFLIKNLDAGKEFVVKESNEEGMWNNLQWRNSKSVGYSPLVKENRRRRGVVFLKGVANSMSGLILDKEREQLSPLEQRVNKKWVETRQHGKLYKEFTALHLSQEIRAQEGWVWTIKFGWDTHFLARACEDRIIRVLEVQECEVRQPNDLSSVSGTPYHPVGCSFSSRTSLAEITPLPSEKRKKGRIHKINGNSIY</sequence>
<protein>
    <submittedName>
        <fullName evidence="3">Uncharacterized protein</fullName>
    </submittedName>
</protein>
<dbReference type="EMBL" id="OU503054">
    <property type="protein sequence ID" value="CAI9783249.1"/>
    <property type="molecule type" value="Genomic_DNA"/>
</dbReference>
<keyword evidence="4" id="KW-1185">Reference proteome</keyword>
<gene>
    <name evidence="3" type="ORF">FPE_LOCUS30679</name>
</gene>
<dbReference type="AlphaFoldDB" id="A0AAD2EAC5"/>
<name>A0AAD2EAC5_9LAMI</name>